<keyword evidence="2" id="KW-0805">Transcription regulation</keyword>
<dbReference type="InterPro" id="IPR003958">
    <property type="entry name" value="CBFA_NFYB_domain"/>
</dbReference>
<dbReference type="InterPro" id="IPR027113">
    <property type="entry name" value="Transc_fact_NFYB/HAP3"/>
</dbReference>
<dbReference type="AlphaFoldDB" id="A0A9D5D7P1"/>
<dbReference type="Proteomes" id="UP001085076">
    <property type="component" value="Miscellaneous, Linkage group lg01"/>
</dbReference>
<dbReference type="Gene3D" id="1.10.20.10">
    <property type="entry name" value="Histone, subunit A"/>
    <property type="match status" value="1"/>
</dbReference>
<dbReference type="EMBL" id="JAGGNH010000001">
    <property type="protein sequence ID" value="KAJ0986856.1"/>
    <property type="molecule type" value="Genomic_DNA"/>
</dbReference>
<dbReference type="SUPFAM" id="SSF47113">
    <property type="entry name" value="Histone-fold"/>
    <property type="match status" value="1"/>
</dbReference>
<reference evidence="6" key="2">
    <citation type="journal article" date="2022" name="Hortic Res">
        <title>The genome of Dioscorea zingiberensis sheds light on the biosynthesis, origin and evolution of the medicinally important diosgenin saponins.</title>
        <authorList>
            <person name="Li Y."/>
            <person name="Tan C."/>
            <person name="Li Z."/>
            <person name="Guo J."/>
            <person name="Li S."/>
            <person name="Chen X."/>
            <person name="Wang C."/>
            <person name="Dai X."/>
            <person name="Yang H."/>
            <person name="Song W."/>
            <person name="Hou L."/>
            <person name="Xu J."/>
            <person name="Tong Z."/>
            <person name="Xu A."/>
            <person name="Yuan X."/>
            <person name="Wang W."/>
            <person name="Yang Q."/>
            <person name="Chen L."/>
            <person name="Sun Z."/>
            <person name="Wang K."/>
            <person name="Pan B."/>
            <person name="Chen J."/>
            <person name="Bao Y."/>
            <person name="Liu F."/>
            <person name="Qi X."/>
            <person name="Gang D.R."/>
            <person name="Wen J."/>
            <person name="Li J."/>
        </authorList>
    </citation>
    <scope>NUCLEOTIDE SEQUENCE</scope>
    <source>
        <strain evidence="6">Dzin_1.0</strain>
    </source>
</reference>
<evidence type="ECO:0000313" key="7">
    <source>
        <dbReference type="Proteomes" id="UP001085076"/>
    </source>
</evidence>
<dbReference type="InterPro" id="IPR009072">
    <property type="entry name" value="Histone-fold"/>
</dbReference>
<keyword evidence="7" id="KW-1185">Reference proteome</keyword>
<feature type="region of interest" description="Disordered" evidence="4">
    <location>
        <begin position="1"/>
        <end position="35"/>
    </location>
</feature>
<evidence type="ECO:0000259" key="5">
    <source>
        <dbReference type="Pfam" id="PF00808"/>
    </source>
</evidence>
<evidence type="ECO:0000256" key="1">
    <source>
        <dbReference type="ARBA" id="ARBA00009053"/>
    </source>
</evidence>
<dbReference type="PANTHER" id="PTHR11064">
    <property type="entry name" value="CCAAT-BINDING TRANSCRIPTION FACTOR-RELATED"/>
    <property type="match status" value="1"/>
</dbReference>
<sequence>MEGGSEEHEGLEELAGLNSGKGMTSEEEQPQQINTNTNVNTSLVKEKDNLMPPSNVTRIMRKVLPLQAKISDDAKVTILDIISEYISFITHEASVQCHSENRKIITGEDIIWAMKKLGFNNYVEPLFAHLRRYKKIDGGSTSGNVLPLKRNYLNVNTNGMIEHPALPPLSILTNGAAGYYFSAYGLQGIDFGSTFSQSPPLPPSSSSIQWRDLILIIMPLLRRSWGDRVCEIKNAIHSMDNMHRTFLNWTC</sequence>
<name>A0A9D5D7P1_9LILI</name>
<dbReference type="PRINTS" id="PR00615">
    <property type="entry name" value="CCAATSUBUNTA"/>
</dbReference>
<gene>
    <name evidence="6" type="ORF">J5N97_005212</name>
</gene>
<dbReference type="Pfam" id="PF00808">
    <property type="entry name" value="CBFD_NFYB_HMF"/>
    <property type="match status" value="1"/>
</dbReference>
<organism evidence="6 7">
    <name type="scientific">Dioscorea zingiberensis</name>
    <dbReference type="NCBI Taxonomy" id="325984"/>
    <lineage>
        <taxon>Eukaryota</taxon>
        <taxon>Viridiplantae</taxon>
        <taxon>Streptophyta</taxon>
        <taxon>Embryophyta</taxon>
        <taxon>Tracheophyta</taxon>
        <taxon>Spermatophyta</taxon>
        <taxon>Magnoliopsida</taxon>
        <taxon>Liliopsida</taxon>
        <taxon>Dioscoreales</taxon>
        <taxon>Dioscoreaceae</taxon>
        <taxon>Dioscorea</taxon>
    </lineage>
</organism>
<dbReference type="GO" id="GO:0000978">
    <property type="term" value="F:RNA polymerase II cis-regulatory region sequence-specific DNA binding"/>
    <property type="evidence" value="ECO:0007669"/>
    <property type="project" value="TreeGrafter"/>
</dbReference>
<evidence type="ECO:0000313" key="6">
    <source>
        <dbReference type="EMBL" id="KAJ0986856.1"/>
    </source>
</evidence>
<evidence type="ECO:0000256" key="3">
    <source>
        <dbReference type="ARBA" id="ARBA00023163"/>
    </source>
</evidence>
<evidence type="ECO:0000256" key="2">
    <source>
        <dbReference type="ARBA" id="ARBA00023015"/>
    </source>
</evidence>
<evidence type="ECO:0000256" key="4">
    <source>
        <dbReference type="SAM" id="MobiDB-lite"/>
    </source>
</evidence>
<accession>A0A9D5D7P1</accession>
<dbReference type="GO" id="GO:0001228">
    <property type="term" value="F:DNA-binding transcription activator activity, RNA polymerase II-specific"/>
    <property type="evidence" value="ECO:0007669"/>
    <property type="project" value="InterPro"/>
</dbReference>
<dbReference type="GO" id="GO:0046982">
    <property type="term" value="F:protein heterodimerization activity"/>
    <property type="evidence" value="ECO:0007669"/>
    <property type="project" value="InterPro"/>
</dbReference>
<feature type="domain" description="Transcription factor CBF/NF-Y/archaeal histone" evidence="5">
    <location>
        <begin position="51"/>
        <end position="114"/>
    </location>
</feature>
<dbReference type="OrthoDB" id="386949at2759"/>
<dbReference type="CDD" id="cd22907">
    <property type="entry name" value="HFD_NFYB"/>
    <property type="match status" value="1"/>
</dbReference>
<keyword evidence="3" id="KW-0804">Transcription</keyword>
<reference evidence="6" key="1">
    <citation type="submission" date="2021-03" db="EMBL/GenBank/DDBJ databases">
        <authorList>
            <person name="Li Z."/>
            <person name="Yang C."/>
        </authorList>
    </citation>
    <scope>NUCLEOTIDE SEQUENCE</scope>
    <source>
        <strain evidence="6">Dzin_1.0</strain>
        <tissue evidence="6">Leaf</tissue>
    </source>
</reference>
<proteinExistence type="inferred from homology"/>
<dbReference type="PANTHER" id="PTHR11064:SF196">
    <property type="entry name" value="NUCLEAR TRANSCRIPTION FACTOR Y SUBUNIT B-6"/>
    <property type="match status" value="1"/>
</dbReference>
<dbReference type="GO" id="GO:0016602">
    <property type="term" value="C:CCAAT-binding factor complex"/>
    <property type="evidence" value="ECO:0007669"/>
    <property type="project" value="InterPro"/>
</dbReference>
<comment type="caution">
    <text evidence="6">The sequence shown here is derived from an EMBL/GenBank/DDBJ whole genome shotgun (WGS) entry which is preliminary data.</text>
</comment>
<protein>
    <recommendedName>
        <fullName evidence="5">Transcription factor CBF/NF-Y/archaeal histone domain-containing protein</fullName>
    </recommendedName>
</protein>
<comment type="similarity">
    <text evidence="1">Belongs to the NFYB/HAP3 subunit family.</text>
</comment>